<proteinExistence type="predicted"/>
<gene>
    <name evidence="2" type="ORF">BQ4739_LOCUS4634</name>
</gene>
<evidence type="ECO:0000256" key="1">
    <source>
        <dbReference type="SAM" id="SignalP"/>
    </source>
</evidence>
<evidence type="ECO:0000313" key="3">
    <source>
        <dbReference type="Proteomes" id="UP000256970"/>
    </source>
</evidence>
<name>A0A383VH35_TETOB</name>
<sequence>MERLTGSLLILLACVVLAAAGLTAYFVPQIRAAYLCVVDKCNKRKQARQASAAAAMEEGAAAALAPEVLPAKQRASFSNDKIPAPLQQTRSPLPITVVCCTAAEV</sequence>
<dbReference type="AlphaFoldDB" id="A0A383VH35"/>
<keyword evidence="3" id="KW-1185">Reference proteome</keyword>
<feature type="chain" id="PRO_5016797461" evidence="1">
    <location>
        <begin position="21"/>
        <end position="105"/>
    </location>
</feature>
<reference evidence="2 3" key="1">
    <citation type="submission" date="2016-10" db="EMBL/GenBank/DDBJ databases">
        <authorList>
            <person name="Cai Z."/>
        </authorList>
    </citation>
    <scope>NUCLEOTIDE SEQUENCE [LARGE SCALE GENOMIC DNA]</scope>
</reference>
<accession>A0A383VH35</accession>
<dbReference type="Proteomes" id="UP000256970">
    <property type="component" value="Unassembled WGS sequence"/>
</dbReference>
<organism evidence="2 3">
    <name type="scientific">Tetradesmus obliquus</name>
    <name type="common">Green alga</name>
    <name type="synonym">Acutodesmus obliquus</name>
    <dbReference type="NCBI Taxonomy" id="3088"/>
    <lineage>
        <taxon>Eukaryota</taxon>
        <taxon>Viridiplantae</taxon>
        <taxon>Chlorophyta</taxon>
        <taxon>core chlorophytes</taxon>
        <taxon>Chlorophyceae</taxon>
        <taxon>CS clade</taxon>
        <taxon>Sphaeropleales</taxon>
        <taxon>Scenedesmaceae</taxon>
        <taxon>Tetradesmus</taxon>
    </lineage>
</organism>
<evidence type="ECO:0000313" key="2">
    <source>
        <dbReference type="EMBL" id="SZX64109.1"/>
    </source>
</evidence>
<keyword evidence="1" id="KW-0732">Signal</keyword>
<dbReference type="EMBL" id="FNXT01000370">
    <property type="protein sequence ID" value="SZX64109.1"/>
    <property type="molecule type" value="Genomic_DNA"/>
</dbReference>
<protein>
    <submittedName>
        <fullName evidence="2">Uncharacterized protein</fullName>
    </submittedName>
</protein>
<feature type="signal peptide" evidence="1">
    <location>
        <begin position="1"/>
        <end position="20"/>
    </location>
</feature>